<protein>
    <submittedName>
        <fullName evidence="2">Aste57867_18906 protein</fullName>
    </submittedName>
</protein>
<name>A0A485LD03_9STRA</name>
<reference evidence="1" key="2">
    <citation type="submission" date="2019-06" db="EMBL/GenBank/DDBJ databases">
        <title>Genomics analysis of Aphanomyces spp. identifies a new class of oomycete effector associated with host adaptation.</title>
        <authorList>
            <person name="Gaulin E."/>
        </authorList>
    </citation>
    <scope>NUCLEOTIDE SEQUENCE</scope>
    <source>
        <strain evidence="1">CBS 578.67</strain>
    </source>
</reference>
<reference evidence="2 3" key="1">
    <citation type="submission" date="2019-03" db="EMBL/GenBank/DDBJ databases">
        <authorList>
            <person name="Gaulin E."/>
            <person name="Dumas B."/>
        </authorList>
    </citation>
    <scope>NUCLEOTIDE SEQUENCE [LARGE SCALE GENOMIC DNA]</scope>
    <source>
        <strain evidence="2">CBS 568.67</strain>
    </source>
</reference>
<gene>
    <name evidence="2" type="primary">Aste57867_18906</name>
    <name evidence="1" type="ORF">As57867_018842</name>
    <name evidence="2" type="ORF">ASTE57867_18906</name>
</gene>
<dbReference type="AlphaFoldDB" id="A0A485LD03"/>
<evidence type="ECO:0000313" key="1">
    <source>
        <dbReference type="EMBL" id="KAF0689669.1"/>
    </source>
</evidence>
<accession>A0A485LD03</accession>
<dbReference type="EMBL" id="VJMH01006423">
    <property type="protein sequence ID" value="KAF0689669.1"/>
    <property type="molecule type" value="Genomic_DNA"/>
</dbReference>
<organism evidence="2 3">
    <name type="scientific">Aphanomyces stellatus</name>
    <dbReference type="NCBI Taxonomy" id="120398"/>
    <lineage>
        <taxon>Eukaryota</taxon>
        <taxon>Sar</taxon>
        <taxon>Stramenopiles</taxon>
        <taxon>Oomycota</taxon>
        <taxon>Saprolegniomycetes</taxon>
        <taxon>Saprolegniales</taxon>
        <taxon>Verrucalvaceae</taxon>
        <taxon>Aphanomyces</taxon>
    </lineage>
</organism>
<dbReference type="Proteomes" id="UP000332933">
    <property type="component" value="Unassembled WGS sequence"/>
</dbReference>
<proteinExistence type="predicted"/>
<sequence>MDDDIMKEEPIFSVEHADDPIVARKRRLRREKMQRYRKRLVDSATTLRAMVSELEEELGRRSASLSSRVGGVTAASMLPWKEIAEALRDVSMDSTTTHATLKRQVHGSAHVLRCLWTWTEERRGISMMTTSSTWRDVTLLMDPFSRHIGFDWITLRMFNNVDCIFDRCAFPSIVSDECINDFVIDTTHPEFMQYVWRRQFTTPLSLDTVSSIFNLHLCHKIVACCEENQSAAVAALRPLDQAALQDVPGAMYSYHRGPTELVNILTREFCTPTRRVVVTQNIIDDERLGGRSPRQANRQQWLVLQEAPRGGTIVRYVYINSQDFTAEGYVPFEEEAKGWGVDGDAVDNGRVSFELFAQHARTCAPQYVMDLHGLVASHVTSDDAASHLWD</sequence>
<evidence type="ECO:0000313" key="3">
    <source>
        <dbReference type="Proteomes" id="UP000332933"/>
    </source>
</evidence>
<keyword evidence="3" id="KW-1185">Reference proteome</keyword>
<dbReference type="EMBL" id="CAADRA010006444">
    <property type="protein sequence ID" value="VFT95638.1"/>
    <property type="molecule type" value="Genomic_DNA"/>
</dbReference>
<evidence type="ECO:0000313" key="2">
    <source>
        <dbReference type="EMBL" id="VFT95638.1"/>
    </source>
</evidence>